<gene>
    <name evidence="1" type="ORF">CCAP1982_LOCUS9847</name>
</gene>
<accession>A0A811UR05</accession>
<sequence length="54" mass="6255">QKPKPKPEPMDIDPSIRTNAINYANRPNLKYAGKRQPYSNLNVEDMEEDDLIIL</sequence>
<evidence type="ECO:0000313" key="1">
    <source>
        <dbReference type="EMBL" id="CAD7001350.1"/>
    </source>
</evidence>
<organism evidence="1 2">
    <name type="scientific">Ceratitis capitata</name>
    <name type="common">Mediterranean fruit fly</name>
    <name type="synonym">Tephritis capitata</name>
    <dbReference type="NCBI Taxonomy" id="7213"/>
    <lineage>
        <taxon>Eukaryota</taxon>
        <taxon>Metazoa</taxon>
        <taxon>Ecdysozoa</taxon>
        <taxon>Arthropoda</taxon>
        <taxon>Hexapoda</taxon>
        <taxon>Insecta</taxon>
        <taxon>Pterygota</taxon>
        <taxon>Neoptera</taxon>
        <taxon>Endopterygota</taxon>
        <taxon>Diptera</taxon>
        <taxon>Brachycera</taxon>
        <taxon>Muscomorpha</taxon>
        <taxon>Tephritoidea</taxon>
        <taxon>Tephritidae</taxon>
        <taxon>Ceratitis</taxon>
        <taxon>Ceratitis</taxon>
    </lineage>
</organism>
<protein>
    <submittedName>
        <fullName evidence="1">(Mediterranean fruit fly) hypothetical protein</fullName>
    </submittedName>
</protein>
<feature type="non-terminal residue" evidence="1">
    <location>
        <position position="1"/>
    </location>
</feature>
<proteinExistence type="predicted"/>
<keyword evidence="2" id="KW-1185">Reference proteome</keyword>
<evidence type="ECO:0000313" key="2">
    <source>
        <dbReference type="Proteomes" id="UP000606786"/>
    </source>
</evidence>
<name>A0A811UR05_CERCA</name>
<dbReference type="Proteomes" id="UP000606786">
    <property type="component" value="Unassembled WGS sequence"/>
</dbReference>
<comment type="caution">
    <text evidence="1">The sequence shown here is derived from an EMBL/GenBank/DDBJ whole genome shotgun (WGS) entry which is preliminary data.</text>
</comment>
<reference evidence="1" key="1">
    <citation type="submission" date="2020-11" db="EMBL/GenBank/DDBJ databases">
        <authorList>
            <person name="Whitehead M."/>
        </authorList>
    </citation>
    <scope>NUCLEOTIDE SEQUENCE</scope>
    <source>
        <strain evidence="1">EGII</strain>
    </source>
</reference>
<dbReference type="EMBL" id="CAJHJT010000023">
    <property type="protein sequence ID" value="CAD7001350.1"/>
    <property type="molecule type" value="Genomic_DNA"/>
</dbReference>
<dbReference type="AlphaFoldDB" id="A0A811UR05"/>